<evidence type="ECO:0000256" key="1">
    <source>
        <dbReference type="ARBA" id="ARBA00004496"/>
    </source>
</evidence>
<feature type="binding site" evidence="12">
    <location>
        <position position="217"/>
    </location>
    <ligand>
        <name>Zn(2+)</name>
        <dbReference type="ChEBI" id="CHEBI:29105"/>
    </ligand>
</feature>
<comment type="subcellular location">
    <subcellularLocation>
        <location evidence="1 12">Cytoplasm</location>
    </subcellularLocation>
</comment>
<dbReference type="SMART" id="SM00840">
    <property type="entry name" value="DALR_2"/>
    <property type="match status" value="1"/>
</dbReference>
<dbReference type="Pfam" id="PF09190">
    <property type="entry name" value="DALR_2"/>
    <property type="match status" value="1"/>
</dbReference>
<evidence type="ECO:0000256" key="6">
    <source>
        <dbReference type="ARBA" id="ARBA00022723"/>
    </source>
</evidence>
<gene>
    <name evidence="12" type="primary">cysS</name>
    <name evidence="14" type="ORF">E9531_16165</name>
</gene>
<keyword evidence="15" id="KW-1185">Reference proteome</keyword>
<dbReference type="SUPFAM" id="SSF52374">
    <property type="entry name" value="Nucleotidylyl transferase"/>
    <property type="match status" value="1"/>
</dbReference>
<comment type="subunit">
    <text evidence="3 12">Monomer.</text>
</comment>
<dbReference type="GO" id="GO:0005829">
    <property type="term" value="C:cytosol"/>
    <property type="evidence" value="ECO:0007669"/>
    <property type="project" value="TreeGrafter"/>
</dbReference>
<proteinExistence type="inferred from homology"/>
<keyword evidence="7 12" id="KW-0547">Nucleotide-binding</keyword>
<evidence type="ECO:0000256" key="8">
    <source>
        <dbReference type="ARBA" id="ARBA00022833"/>
    </source>
</evidence>
<dbReference type="GO" id="GO:0005524">
    <property type="term" value="F:ATP binding"/>
    <property type="evidence" value="ECO:0007669"/>
    <property type="project" value="UniProtKB-UniRule"/>
</dbReference>
<dbReference type="InterPro" id="IPR015803">
    <property type="entry name" value="Cys-tRNA-ligase"/>
</dbReference>
<dbReference type="OrthoDB" id="9815130at2"/>
<dbReference type="CDD" id="cd07963">
    <property type="entry name" value="Anticodon_Ia_Cys"/>
    <property type="match status" value="1"/>
</dbReference>
<evidence type="ECO:0000313" key="15">
    <source>
        <dbReference type="Proteomes" id="UP000308917"/>
    </source>
</evidence>
<evidence type="ECO:0000256" key="12">
    <source>
        <dbReference type="HAMAP-Rule" id="MF_00041"/>
    </source>
</evidence>
<dbReference type="PANTHER" id="PTHR10890:SF3">
    <property type="entry name" value="CYSTEINE--TRNA LIGASE, CYTOPLASMIC"/>
    <property type="match status" value="1"/>
</dbReference>
<reference evidence="14 15" key="1">
    <citation type="journal article" date="2015" name="Antonie Van Leeuwenhoek">
        <title>Lampropedia puyangensis sp. nov., isolated from symptomatic bark of Populus ? euramericana canker and emended description of Lampropedia hyalina (Ehrenberg 1832) Lee et al. 2004.</title>
        <authorList>
            <person name="Li Y."/>
            <person name="Wang T."/>
            <person name="Piao C.G."/>
            <person name="Wang L.F."/>
            <person name="Tian G.Z."/>
            <person name="Zhu T.H."/>
            <person name="Guo M.W."/>
        </authorList>
    </citation>
    <scope>NUCLEOTIDE SEQUENCE [LARGE SCALE GENOMIC DNA]</scope>
    <source>
        <strain evidence="14 15">2-bin</strain>
    </source>
</reference>
<name>A0A4S8EQD9_9BURK</name>
<dbReference type="SUPFAM" id="SSF47323">
    <property type="entry name" value="Anticodon-binding domain of a subclass of class I aminoacyl-tRNA synthetases"/>
    <property type="match status" value="1"/>
</dbReference>
<feature type="domain" description="Cysteinyl-tRNA synthetase class Ia DALR" evidence="13">
    <location>
        <begin position="351"/>
        <end position="406"/>
    </location>
</feature>
<comment type="caution">
    <text evidence="14">The sequence shown here is derived from an EMBL/GenBank/DDBJ whole genome shotgun (WGS) entry which is preliminary data.</text>
</comment>
<dbReference type="GO" id="GO:0004817">
    <property type="term" value="F:cysteine-tRNA ligase activity"/>
    <property type="evidence" value="ECO:0007669"/>
    <property type="project" value="UniProtKB-UniRule"/>
</dbReference>
<evidence type="ECO:0000256" key="9">
    <source>
        <dbReference type="ARBA" id="ARBA00022840"/>
    </source>
</evidence>
<evidence type="ECO:0000256" key="3">
    <source>
        <dbReference type="ARBA" id="ARBA00011245"/>
    </source>
</evidence>
<accession>A0A4S8EQD9</accession>
<evidence type="ECO:0000256" key="5">
    <source>
        <dbReference type="ARBA" id="ARBA00022598"/>
    </source>
</evidence>
<dbReference type="RefSeq" id="WP_136574811.1">
    <property type="nucleotide sequence ID" value="NZ_STFG01000030.1"/>
</dbReference>
<dbReference type="Proteomes" id="UP000308917">
    <property type="component" value="Unassembled WGS sequence"/>
</dbReference>
<keyword evidence="8 12" id="KW-0862">Zinc</keyword>
<keyword evidence="9 12" id="KW-0067">ATP-binding</keyword>
<dbReference type="GO" id="GO:0006423">
    <property type="term" value="P:cysteinyl-tRNA aminoacylation"/>
    <property type="evidence" value="ECO:0007669"/>
    <property type="project" value="UniProtKB-UniRule"/>
</dbReference>
<keyword evidence="4 12" id="KW-0963">Cytoplasm</keyword>
<dbReference type="PANTHER" id="PTHR10890">
    <property type="entry name" value="CYSTEINYL-TRNA SYNTHETASE"/>
    <property type="match status" value="1"/>
</dbReference>
<dbReference type="FunFam" id="3.40.50.620:FF:000009">
    <property type="entry name" value="Cysteine--tRNA ligase"/>
    <property type="match status" value="1"/>
</dbReference>
<comment type="catalytic activity">
    <reaction evidence="12">
        <text>tRNA(Cys) + L-cysteine + ATP = L-cysteinyl-tRNA(Cys) + AMP + diphosphate</text>
        <dbReference type="Rhea" id="RHEA:17773"/>
        <dbReference type="Rhea" id="RHEA-COMP:9661"/>
        <dbReference type="Rhea" id="RHEA-COMP:9679"/>
        <dbReference type="ChEBI" id="CHEBI:30616"/>
        <dbReference type="ChEBI" id="CHEBI:33019"/>
        <dbReference type="ChEBI" id="CHEBI:35235"/>
        <dbReference type="ChEBI" id="CHEBI:78442"/>
        <dbReference type="ChEBI" id="CHEBI:78517"/>
        <dbReference type="ChEBI" id="CHEBI:456215"/>
        <dbReference type="EC" id="6.1.1.16"/>
    </reaction>
</comment>
<evidence type="ECO:0000256" key="7">
    <source>
        <dbReference type="ARBA" id="ARBA00022741"/>
    </source>
</evidence>
<dbReference type="PRINTS" id="PR00983">
    <property type="entry name" value="TRNASYNTHCYS"/>
</dbReference>
<comment type="similarity">
    <text evidence="2 12">Belongs to the class-I aminoacyl-tRNA synthetase family.</text>
</comment>
<dbReference type="InterPro" id="IPR014729">
    <property type="entry name" value="Rossmann-like_a/b/a_fold"/>
</dbReference>
<dbReference type="InterPro" id="IPR032678">
    <property type="entry name" value="tRNA-synt_1_cat_dom"/>
</dbReference>
<organism evidence="14 15">
    <name type="scientific">Lampropedia puyangensis</name>
    <dbReference type="NCBI Taxonomy" id="1330072"/>
    <lineage>
        <taxon>Bacteria</taxon>
        <taxon>Pseudomonadati</taxon>
        <taxon>Pseudomonadota</taxon>
        <taxon>Betaproteobacteria</taxon>
        <taxon>Burkholderiales</taxon>
        <taxon>Comamonadaceae</taxon>
        <taxon>Lampropedia</taxon>
    </lineage>
</organism>
<feature type="binding site" evidence="12">
    <location>
        <position position="246"/>
    </location>
    <ligand>
        <name>Zn(2+)</name>
        <dbReference type="ChEBI" id="CHEBI:29105"/>
    </ligand>
</feature>
<dbReference type="AlphaFoldDB" id="A0A4S8EQD9"/>
<evidence type="ECO:0000259" key="13">
    <source>
        <dbReference type="SMART" id="SM00840"/>
    </source>
</evidence>
<comment type="cofactor">
    <cofactor evidence="12">
        <name>Zn(2+)</name>
        <dbReference type="ChEBI" id="CHEBI:29105"/>
    </cofactor>
    <text evidence="12">Binds 1 zinc ion per subunit.</text>
</comment>
<dbReference type="InterPro" id="IPR015273">
    <property type="entry name" value="Cys-tRNA-synt_Ia_DALR"/>
</dbReference>
<keyword evidence="11 12" id="KW-0030">Aminoacyl-tRNA synthetase</keyword>
<dbReference type="GO" id="GO:0008270">
    <property type="term" value="F:zinc ion binding"/>
    <property type="evidence" value="ECO:0007669"/>
    <property type="project" value="UniProtKB-UniRule"/>
</dbReference>
<dbReference type="CDD" id="cd00672">
    <property type="entry name" value="CysRS_core"/>
    <property type="match status" value="1"/>
</dbReference>
<feature type="binding site" evidence="12">
    <location>
        <position position="29"/>
    </location>
    <ligand>
        <name>Zn(2+)</name>
        <dbReference type="ChEBI" id="CHEBI:29105"/>
    </ligand>
</feature>
<dbReference type="Gene3D" id="1.20.120.1910">
    <property type="entry name" value="Cysteine-tRNA ligase, C-terminal anti-codon recognition domain"/>
    <property type="match status" value="1"/>
</dbReference>
<evidence type="ECO:0000256" key="10">
    <source>
        <dbReference type="ARBA" id="ARBA00022917"/>
    </source>
</evidence>
<sequence length="463" mass="51150">MSLRIYNTLTRAVSEFTPLEAGHVRMYVCGMTVYDYSHLGHARSMVAFDVVQRWLKTIGYRVTYVRNITDIDDKIIRRATENGESIRHLTDRMITALTEDADALGIERPTHEPRATDYVPQMLSMIATLEAKGLAYRSGGQAEHGDVNYAVRKFHGYGKLSGKSLEELRAGERVAVLDGKQDPLDFVLWKSAKDSEPEDAKWDSPFGKGRPGWHIECSAMGCALLGEHFDIHGGGADLAFPHHENEIAQSEGANGVPFANVWMHNGFINVDNEKMSKSLGNFFTIRDVLQSFDAETIRFFILRSHYRSPLNYSDVHLKDAHAALKRLYTALSLVTPAADYAIDWQQPYAARFAAAMNEDFGTPEAVAVLFDLAGEVNRSHDDKMAALLKALGGVMGVLQRDPEAFLQAGNAVDASVIEAQIAERAAAKAAKDFAKADGIRKALLEQGIVLKDSAQGTTWEMAL</sequence>
<feature type="binding site" evidence="12">
    <location>
        <position position="277"/>
    </location>
    <ligand>
        <name>ATP</name>
        <dbReference type="ChEBI" id="CHEBI:30616"/>
    </ligand>
</feature>
<dbReference type="Pfam" id="PF01406">
    <property type="entry name" value="tRNA-synt_1e"/>
    <property type="match status" value="1"/>
</dbReference>
<dbReference type="NCBIfam" id="TIGR00435">
    <property type="entry name" value="cysS"/>
    <property type="match status" value="1"/>
</dbReference>
<feature type="binding site" evidence="12">
    <location>
        <position position="242"/>
    </location>
    <ligand>
        <name>Zn(2+)</name>
        <dbReference type="ChEBI" id="CHEBI:29105"/>
    </ligand>
</feature>
<dbReference type="Gene3D" id="3.40.50.620">
    <property type="entry name" value="HUPs"/>
    <property type="match status" value="1"/>
</dbReference>
<keyword evidence="5 12" id="KW-0436">Ligase</keyword>
<dbReference type="InterPro" id="IPR024909">
    <property type="entry name" value="Cys-tRNA/MSH_ligase"/>
</dbReference>
<evidence type="ECO:0000256" key="4">
    <source>
        <dbReference type="ARBA" id="ARBA00022490"/>
    </source>
</evidence>
<dbReference type="EC" id="6.1.1.16" evidence="12"/>
<keyword evidence="6 12" id="KW-0479">Metal-binding</keyword>
<feature type="short sequence motif" description="'KMSKS' region" evidence="12">
    <location>
        <begin position="274"/>
        <end position="278"/>
    </location>
</feature>
<dbReference type="InterPro" id="IPR009080">
    <property type="entry name" value="tRNAsynth_Ia_anticodon-bd"/>
</dbReference>
<keyword evidence="10 12" id="KW-0648">Protein biosynthesis</keyword>
<feature type="short sequence motif" description="'HIGH' region" evidence="12">
    <location>
        <begin position="31"/>
        <end position="41"/>
    </location>
</feature>
<dbReference type="HAMAP" id="MF_00041">
    <property type="entry name" value="Cys_tRNA_synth"/>
    <property type="match status" value="1"/>
</dbReference>
<evidence type="ECO:0000256" key="11">
    <source>
        <dbReference type="ARBA" id="ARBA00023146"/>
    </source>
</evidence>
<protein>
    <recommendedName>
        <fullName evidence="12">Cysteine--tRNA ligase</fullName>
        <ecNumber evidence="12">6.1.1.16</ecNumber>
    </recommendedName>
    <alternativeName>
        <fullName evidence="12">Cysteinyl-tRNA synthetase</fullName>
        <shortName evidence="12">CysRS</shortName>
    </alternativeName>
</protein>
<dbReference type="EMBL" id="STFG01000030">
    <property type="protein sequence ID" value="THT96428.1"/>
    <property type="molecule type" value="Genomic_DNA"/>
</dbReference>
<evidence type="ECO:0000256" key="2">
    <source>
        <dbReference type="ARBA" id="ARBA00005594"/>
    </source>
</evidence>
<evidence type="ECO:0000313" key="14">
    <source>
        <dbReference type="EMBL" id="THT96428.1"/>
    </source>
</evidence>